<proteinExistence type="predicted"/>
<dbReference type="EMBL" id="LAZR01025566">
    <property type="protein sequence ID" value="KKL71522.1"/>
    <property type="molecule type" value="Genomic_DNA"/>
</dbReference>
<reference evidence="1" key="1">
    <citation type="journal article" date="2015" name="Nature">
        <title>Complex archaea that bridge the gap between prokaryotes and eukaryotes.</title>
        <authorList>
            <person name="Spang A."/>
            <person name="Saw J.H."/>
            <person name="Jorgensen S.L."/>
            <person name="Zaremba-Niedzwiedzka K."/>
            <person name="Martijn J."/>
            <person name="Lind A.E."/>
            <person name="van Eijk R."/>
            <person name="Schleper C."/>
            <person name="Guy L."/>
            <person name="Ettema T.J."/>
        </authorList>
    </citation>
    <scope>NUCLEOTIDE SEQUENCE</scope>
</reference>
<name>A0A0F9H8P2_9ZZZZ</name>
<gene>
    <name evidence="1" type="ORF">LCGC14_2094070</name>
</gene>
<accession>A0A0F9H8P2</accession>
<comment type="caution">
    <text evidence="1">The sequence shown here is derived from an EMBL/GenBank/DDBJ whole genome shotgun (WGS) entry which is preliminary data.</text>
</comment>
<dbReference type="InterPro" id="IPR049718">
    <property type="entry name" value="AKO59007-like"/>
</dbReference>
<evidence type="ECO:0000313" key="1">
    <source>
        <dbReference type="EMBL" id="KKL71522.1"/>
    </source>
</evidence>
<protein>
    <recommendedName>
        <fullName evidence="2">Bacteriophage Mu GpT domain-containing protein</fullName>
    </recommendedName>
</protein>
<dbReference type="AlphaFoldDB" id="A0A0F9H8P2"/>
<sequence length="345" mass="38847">MGIAFNQIDDAVIATQQNFVKRGAFTDLQTDLQKHVLVRELWKGRNKNAFVGGDPWEFEAQVDHNYSAKAVELFETDTSAFTDTLVKFEVNVKHINAFYLYDQREKAFQKGGKKIVDLIQSRYVAMMVSVFEYLETVLWSIPESGDSKTPYGIGYWVTKSASAGFNGVDHSNFSSGRAGVSSTDQPRWANYTDRYVAISKEDLMRKMRKSAREIDFVSPVMHATPTWGKDRNGIYVNGDTLGSMEEELEKQNMNLGNDLASKDGRVTFKSTPVTYAPKLNSYSDDPVFLLDWSTMVLGTLAGWENQLSQPYMVPGKSKVRRVDLDASLNMICTNLRRQSVINTAG</sequence>
<organism evidence="1">
    <name type="scientific">marine sediment metagenome</name>
    <dbReference type="NCBI Taxonomy" id="412755"/>
    <lineage>
        <taxon>unclassified sequences</taxon>
        <taxon>metagenomes</taxon>
        <taxon>ecological metagenomes</taxon>
    </lineage>
</organism>
<dbReference type="NCBIfam" id="NF033394">
    <property type="entry name" value="capsid_maj_Podo"/>
    <property type="match status" value="1"/>
</dbReference>
<evidence type="ECO:0008006" key="2">
    <source>
        <dbReference type="Google" id="ProtNLM"/>
    </source>
</evidence>